<sequence length="158" mass="17771">MAFPLSNSQDKNAFSKLSFPVLTNHFPVCERNGSELVGLFKLFWCAVPYSVVLRVEMEKHRVSASFRRNRCVKGVTPTTGSELQGEDAALVKVQLVFLRFRHVEDFHVAALHPHGQPLSRGAVAQGEDLERKEGDGEKGGRKKGREGGRKKNRKKERE</sequence>
<evidence type="ECO:0000256" key="1">
    <source>
        <dbReference type="SAM" id="MobiDB-lite"/>
    </source>
</evidence>
<evidence type="ECO:0000313" key="3">
    <source>
        <dbReference type="Proteomes" id="UP000018936"/>
    </source>
</evidence>
<protein>
    <submittedName>
        <fullName evidence="2">Uncharacterized protein</fullName>
    </submittedName>
</protein>
<feature type="region of interest" description="Disordered" evidence="1">
    <location>
        <begin position="117"/>
        <end position="158"/>
    </location>
</feature>
<keyword evidence="3" id="KW-1185">Reference proteome</keyword>
<feature type="non-terminal residue" evidence="2">
    <location>
        <position position="1"/>
    </location>
</feature>
<comment type="caution">
    <text evidence="2">The sequence shown here is derived from an EMBL/GenBank/DDBJ whole genome shotgun (WGS) entry which is preliminary data.</text>
</comment>
<dbReference type="EMBL" id="AZIM01005119">
    <property type="protein sequence ID" value="ETE59924.1"/>
    <property type="molecule type" value="Genomic_DNA"/>
</dbReference>
<proteinExistence type="predicted"/>
<name>V8NCC6_OPHHA</name>
<dbReference type="Proteomes" id="UP000018936">
    <property type="component" value="Unassembled WGS sequence"/>
</dbReference>
<accession>V8NCC6</accession>
<feature type="compositionally biased region" description="Basic and acidic residues" evidence="1">
    <location>
        <begin position="128"/>
        <end position="158"/>
    </location>
</feature>
<dbReference type="AlphaFoldDB" id="V8NCC6"/>
<organism evidence="2 3">
    <name type="scientific">Ophiophagus hannah</name>
    <name type="common">King cobra</name>
    <name type="synonym">Naja hannah</name>
    <dbReference type="NCBI Taxonomy" id="8665"/>
    <lineage>
        <taxon>Eukaryota</taxon>
        <taxon>Metazoa</taxon>
        <taxon>Chordata</taxon>
        <taxon>Craniata</taxon>
        <taxon>Vertebrata</taxon>
        <taxon>Euteleostomi</taxon>
        <taxon>Lepidosauria</taxon>
        <taxon>Squamata</taxon>
        <taxon>Bifurcata</taxon>
        <taxon>Unidentata</taxon>
        <taxon>Episquamata</taxon>
        <taxon>Toxicofera</taxon>
        <taxon>Serpentes</taxon>
        <taxon>Colubroidea</taxon>
        <taxon>Elapidae</taxon>
        <taxon>Elapinae</taxon>
        <taxon>Ophiophagus</taxon>
    </lineage>
</organism>
<evidence type="ECO:0000313" key="2">
    <source>
        <dbReference type="EMBL" id="ETE59924.1"/>
    </source>
</evidence>
<reference evidence="2 3" key="1">
    <citation type="journal article" date="2013" name="Proc. Natl. Acad. Sci. U.S.A.">
        <title>The king cobra genome reveals dynamic gene evolution and adaptation in the snake venom system.</title>
        <authorList>
            <person name="Vonk F.J."/>
            <person name="Casewell N.R."/>
            <person name="Henkel C.V."/>
            <person name="Heimberg A.M."/>
            <person name="Jansen H.J."/>
            <person name="McCleary R.J."/>
            <person name="Kerkkamp H.M."/>
            <person name="Vos R.A."/>
            <person name="Guerreiro I."/>
            <person name="Calvete J.J."/>
            <person name="Wuster W."/>
            <person name="Woods A.E."/>
            <person name="Logan J.M."/>
            <person name="Harrison R.A."/>
            <person name="Castoe T.A."/>
            <person name="de Koning A.P."/>
            <person name="Pollock D.D."/>
            <person name="Yandell M."/>
            <person name="Calderon D."/>
            <person name="Renjifo C."/>
            <person name="Currier R.B."/>
            <person name="Salgado D."/>
            <person name="Pla D."/>
            <person name="Sanz L."/>
            <person name="Hyder A.S."/>
            <person name="Ribeiro J.M."/>
            <person name="Arntzen J.W."/>
            <person name="van den Thillart G.E."/>
            <person name="Boetzer M."/>
            <person name="Pirovano W."/>
            <person name="Dirks R.P."/>
            <person name="Spaink H.P."/>
            <person name="Duboule D."/>
            <person name="McGlinn E."/>
            <person name="Kini R.M."/>
            <person name="Richardson M.K."/>
        </authorList>
    </citation>
    <scope>NUCLEOTIDE SEQUENCE</scope>
    <source>
        <tissue evidence="2">Blood</tissue>
    </source>
</reference>
<gene>
    <name evidence="2" type="ORF">L345_14340</name>
</gene>